<keyword evidence="5" id="KW-0378">Hydrolase</keyword>
<keyword evidence="4" id="KW-0413">Isomerase</keyword>
<dbReference type="Gene3D" id="3.40.50.1240">
    <property type="entry name" value="Phosphoglycerate mutase-like"/>
    <property type="match status" value="1"/>
</dbReference>
<accession>A0AAX3X4D3</accession>
<dbReference type="InterPro" id="IPR013078">
    <property type="entry name" value="His_Pase_superF_clade-1"/>
</dbReference>
<gene>
    <name evidence="5" type="ORF">QNH24_11160</name>
</gene>
<dbReference type="EC" id="5.4.2.11" evidence="2"/>
<sequence length="199" mass="23080">MDNTVIVRLMRHAPTKENLEKRYLGWTDAALADISKLSIVDKNVMKVYGSDLRRCRETAAHYFPNATYITDWRLRESNFGEFEGKTYEELKSDHRYCAWLDNPVLSPPPNGEGFAAFCQRVKEGFSALPRDEDDYYVVAHGGVIRALLVEFAPVEQPFWTYNVPHDKMFTLTFSRKAWEEGNRCMSLLEEPIMEKPTML</sequence>
<organism evidence="5 6">
    <name type="scientific">Lysinibacillus pakistanensis</name>
    <dbReference type="NCBI Taxonomy" id="759811"/>
    <lineage>
        <taxon>Bacteria</taxon>
        <taxon>Bacillati</taxon>
        <taxon>Bacillota</taxon>
        <taxon>Bacilli</taxon>
        <taxon>Bacillales</taxon>
        <taxon>Bacillaceae</taxon>
        <taxon>Lysinibacillus</taxon>
    </lineage>
</organism>
<dbReference type="InterPro" id="IPR029033">
    <property type="entry name" value="His_PPase_superfam"/>
</dbReference>
<evidence type="ECO:0000313" key="6">
    <source>
        <dbReference type="Proteomes" id="UP001178322"/>
    </source>
</evidence>
<evidence type="ECO:0000256" key="4">
    <source>
        <dbReference type="ARBA" id="ARBA00023235"/>
    </source>
</evidence>
<dbReference type="CDD" id="cd07067">
    <property type="entry name" value="HP_PGM_like"/>
    <property type="match status" value="1"/>
</dbReference>
<dbReference type="RefSeq" id="WP_283872215.1">
    <property type="nucleotide sequence ID" value="NZ_CP126101.1"/>
</dbReference>
<evidence type="ECO:0000256" key="1">
    <source>
        <dbReference type="ARBA" id="ARBA00006717"/>
    </source>
</evidence>
<dbReference type="Proteomes" id="UP001178322">
    <property type="component" value="Chromosome"/>
</dbReference>
<proteinExistence type="inferred from homology"/>
<dbReference type="AlphaFoldDB" id="A0AAX3X4D3"/>
<dbReference type="PANTHER" id="PTHR11931">
    <property type="entry name" value="PHOSPHOGLYCERATE MUTASE"/>
    <property type="match status" value="1"/>
</dbReference>
<dbReference type="GO" id="GO:0006096">
    <property type="term" value="P:glycolytic process"/>
    <property type="evidence" value="ECO:0007669"/>
    <property type="project" value="UniProtKB-KW"/>
</dbReference>
<dbReference type="GO" id="GO:0004619">
    <property type="term" value="F:phosphoglycerate mutase activity"/>
    <property type="evidence" value="ECO:0007669"/>
    <property type="project" value="UniProtKB-EC"/>
</dbReference>
<name>A0AAX3X4D3_9BACI</name>
<evidence type="ECO:0000256" key="3">
    <source>
        <dbReference type="ARBA" id="ARBA00023152"/>
    </source>
</evidence>
<reference evidence="5" key="1">
    <citation type="submission" date="2023-05" db="EMBL/GenBank/DDBJ databases">
        <title>Comparative genomics of Bacillaceae isolates and their secondary metabolite potential.</title>
        <authorList>
            <person name="Song L."/>
            <person name="Nielsen L.J."/>
            <person name="Mohite O."/>
            <person name="Xu X."/>
            <person name="Weber T."/>
            <person name="Kovacs A.T."/>
        </authorList>
    </citation>
    <scope>NUCLEOTIDE SEQUENCE</scope>
    <source>
        <strain evidence="5">LY1</strain>
    </source>
</reference>
<dbReference type="SMART" id="SM00855">
    <property type="entry name" value="PGAM"/>
    <property type="match status" value="1"/>
</dbReference>
<dbReference type="EMBL" id="CP126101">
    <property type="protein sequence ID" value="WHY53764.1"/>
    <property type="molecule type" value="Genomic_DNA"/>
</dbReference>
<dbReference type="GO" id="GO:0016787">
    <property type="term" value="F:hydrolase activity"/>
    <property type="evidence" value="ECO:0007669"/>
    <property type="project" value="UniProtKB-KW"/>
</dbReference>
<dbReference type="SUPFAM" id="SSF53254">
    <property type="entry name" value="Phosphoglycerate mutase-like"/>
    <property type="match status" value="1"/>
</dbReference>
<dbReference type="InterPro" id="IPR005952">
    <property type="entry name" value="Phosphogly_mut1"/>
</dbReference>
<comment type="similarity">
    <text evidence="1">Belongs to the phosphoglycerate mutase family. BPG-dependent PGAM subfamily.</text>
</comment>
<keyword evidence="3" id="KW-0324">Glycolysis</keyword>
<dbReference type="Pfam" id="PF00300">
    <property type="entry name" value="His_Phos_1"/>
    <property type="match status" value="1"/>
</dbReference>
<evidence type="ECO:0000256" key="2">
    <source>
        <dbReference type="ARBA" id="ARBA00012028"/>
    </source>
</evidence>
<evidence type="ECO:0000313" key="5">
    <source>
        <dbReference type="EMBL" id="WHY53764.1"/>
    </source>
</evidence>
<protein>
    <recommendedName>
        <fullName evidence="2">phosphoglycerate mutase (2,3-diphosphoglycerate-dependent)</fullName>
        <ecNumber evidence="2">5.4.2.11</ecNumber>
    </recommendedName>
</protein>